<dbReference type="OrthoDB" id="185175at2759"/>
<dbReference type="Pfam" id="PF00620">
    <property type="entry name" value="RhoGAP"/>
    <property type="match status" value="1"/>
</dbReference>
<organism evidence="5 6">
    <name type="scientific">Sorghum bicolor</name>
    <name type="common">Sorghum</name>
    <name type="synonym">Sorghum vulgare</name>
    <dbReference type="NCBI Taxonomy" id="4558"/>
    <lineage>
        <taxon>Eukaryota</taxon>
        <taxon>Viridiplantae</taxon>
        <taxon>Streptophyta</taxon>
        <taxon>Embryophyta</taxon>
        <taxon>Tracheophyta</taxon>
        <taxon>Spermatophyta</taxon>
        <taxon>Magnoliopsida</taxon>
        <taxon>Liliopsida</taxon>
        <taxon>Poales</taxon>
        <taxon>Poaceae</taxon>
        <taxon>PACMAD clade</taxon>
        <taxon>Panicoideae</taxon>
        <taxon>Andropogonodae</taxon>
        <taxon>Andropogoneae</taxon>
        <taxon>Sorghinae</taxon>
        <taxon>Sorghum</taxon>
    </lineage>
</organism>
<evidence type="ECO:0000313" key="6">
    <source>
        <dbReference type="Proteomes" id="UP000807115"/>
    </source>
</evidence>
<evidence type="ECO:0008006" key="7">
    <source>
        <dbReference type="Google" id="ProtNLM"/>
    </source>
</evidence>
<dbReference type="Pfam" id="PF00786">
    <property type="entry name" value="PBD"/>
    <property type="match status" value="1"/>
</dbReference>
<proteinExistence type="predicted"/>
<dbReference type="SMART" id="SM00285">
    <property type="entry name" value="PBD"/>
    <property type="match status" value="1"/>
</dbReference>
<dbReference type="GO" id="GO:0005096">
    <property type="term" value="F:GTPase activator activity"/>
    <property type="evidence" value="ECO:0007669"/>
    <property type="project" value="UniProtKB-KW"/>
</dbReference>
<gene>
    <name evidence="5" type="ORF">BDA96_03G473600</name>
</gene>
<dbReference type="PANTHER" id="PTHR23177">
    <property type="entry name" value="MKIAA1688 PROTEIN"/>
    <property type="match status" value="1"/>
</dbReference>
<name>A0A921RJW2_SORBI</name>
<reference evidence="5" key="1">
    <citation type="journal article" date="2019" name="BMC Genomics">
        <title>A new reference genome for Sorghum bicolor reveals high levels of sequence similarity between sweet and grain genotypes: implications for the genetics of sugar metabolism.</title>
        <authorList>
            <person name="Cooper E.A."/>
            <person name="Brenton Z.W."/>
            <person name="Flinn B.S."/>
            <person name="Jenkins J."/>
            <person name="Shu S."/>
            <person name="Flowers D."/>
            <person name="Luo F."/>
            <person name="Wang Y."/>
            <person name="Xia P."/>
            <person name="Barry K."/>
            <person name="Daum C."/>
            <person name="Lipzen A."/>
            <person name="Yoshinaga Y."/>
            <person name="Schmutz J."/>
            <person name="Saski C."/>
            <person name="Vermerris W."/>
            <person name="Kresovich S."/>
        </authorList>
    </citation>
    <scope>NUCLEOTIDE SEQUENCE</scope>
</reference>
<comment type="caution">
    <text evidence="5">The sequence shown here is derived from an EMBL/GenBank/DDBJ whole genome shotgun (WGS) entry which is preliminary data.</text>
</comment>
<dbReference type="PROSITE" id="PS50108">
    <property type="entry name" value="CRIB"/>
    <property type="match status" value="1"/>
</dbReference>
<dbReference type="EMBL" id="CM027682">
    <property type="protein sequence ID" value="KAG0541175.1"/>
    <property type="molecule type" value="Genomic_DNA"/>
</dbReference>
<accession>A0A921RJW2</accession>
<dbReference type="InterPro" id="IPR000198">
    <property type="entry name" value="RhoGAP_dom"/>
</dbReference>
<evidence type="ECO:0000259" key="4">
    <source>
        <dbReference type="PROSITE" id="PS50238"/>
    </source>
</evidence>
<dbReference type="InterPro" id="IPR036936">
    <property type="entry name" value="CRIB_dom_sf"/>
</dbReference>
<dbReference type="AlphaFoldDB" id="A0A921RJW2"/>
<dbReference type="InterPro" id="IPR000095">
    <property type="entry name" value="CRIB_dom"/>
</dbReference>
<dbReference type="Gene3D" id="1.10.555.10">
    <property type="entry name" value="Rho GTPase activation protein"/>
    <property type="match status" value="1"/>
</dbReference>
<dbReference type="SMART" id="SM00324">
    <property type="entry name" value="RhoGAP"/>
    <property type="match status" value="1"/>
</dbReference>
<dbReference type="OMA" id="YIFRESP"/>
<dbReference type="PROSITE" id="PS50238">
    <property type="entry name" value="RHOGAP"/>
    <property type="match status" value="1"/>
</dbReference>
<dbReference type="CDD" id="cd00159">
    <property type="entry name" value="RhoGAP"/>
    <property type="match status" value="1"/>
</dbReference>
<dbReference type="KEGG" id="sbi:8074126"/>
<dbReference type="SUPFAM" id="SSF48350">
    <property type="entry name" value="GTPase activation domain, GAP"/>
    <property type="match status" value="1"/>
</dbReference>
<dbReference type="InterPro" id="IPR044785">
    <property type="entry name" value="RopGAP1-5"/>
</dbReference>
<feature type="region of interest" description="Disordered" evidence="2">
    <location>
        <begin position="1"/>
        <end position="28"/>
    </location>
</feature>
<evidence type="ECO:0000256" key="1">
    <source>
        <dbReference type="ARBA" id="ARBA00022468"/>
    </source>
</evidence>
<reference evidence="5" key="2">
    <citation type="submission" date="2020-10" db="EMBL/GenBank/DDBJ databases">
        <authorList>
            <person name="Cooper E.A."/>
            <person name="Brenton Z.W."/>
            <person name="Flinn B.S."/>
            <person name="Jenkins J."/>
            <person name="Shu S."/>
            <person name="Flowers D."/>
            <person name="Luo F."/>
            <person name="Wang Y."/>
            <person name="Xia P."/>
            <person name="Barry K."/>
            <person name="Daum C."/>
            <person name="Lipzen A."/>
            <person name="Yoshinaga Y."/>
            <person name="Schmutz J."/>
            <person name="Saski C."/>
            <person name="Vermerris W."/>
            <person name="Kresovich S."/>
        </authorList>
    </citation>
    <scope>NUCLEOTIDE SEQUENCE</scope>
</reference>
<dbReference type="GO" id="GO:0007165">
    <property type="term" value="P:signal transduction"/>
    <property type="evidence" value="ECO:0007669"/>
    <property type="project" value="InterPro"/>
</dbReference>
<protein>
    <recommendedName>
        <fullName evidence="7">Rho-GAP domain-containing protein</fullName>
    </recommendedName>
</protein>
<feature type="domain" description="CRIB" evidence="3">
    <location>
        <begin position="35"/>
        <end position="48"/>
    </location>
</feature>
<dbReference type="CDD" id="cd00132">
    <property type="entry name" value="CRIB"/>
    <property type="match status" value="1"/>
</dbReference>
<keyword evidence="1" id="KW-0343">GTPase activation</keyword>
<dbReference type="Gramene" id="KXG34205">
    <property type="protein sequence ID" value="KXG34205"/>
    <property type="gene ID" value="SORBI_3003G441000"/>
</dbReference>
<dbReference type="Proteomes" id="UP000807115">
    <property type="component" value="Chromosome 3"/>
</dbReference>
<dbReference type="InterPro" id="IPR008936">
    <property type="entry name" value="Rho_GTPase_activation_prot"/>
</dbReference>
<evidence type="ECO:0000313" key="5">
    <source>
        <dbReference type="EMBL" id="KAG0541175.1"/>
    </source>
</evidence>
<sequence length="294" mass="31353">MQCGGGDGDEEQEVLAGAGRPPRGDGDGDEIIMEIGWPTDVRHVAHVTFDRFHGFRGVPEELLQPGAVVDGVVRAPSASKTVFGVSTDSMQCAYDGRGNSVPTVLLHLQRRLYDQGGLTAEGIFRVAADGAQEQYARDQLNDSGVVPDGVDVHCIAGLIKAWFRELPGGLLDELPAEEVTRCQTADDCARLCGATLPAPRAALLDWAVNLMADVAREEKANKMGTRNVAMVFAPNMTRADDPLTALGHAVQLMNFLNMLVERALNLNMHHDPPSFSSSSANSSVLVKAAAPVAN</sequence>
<evidence type="ECO:0000256" key="2">
    <source>
        <dbReference type="SAM" id="MobiDB-lite"/>
    </source>
</evidence>
<dbReference type="Gene3D" id="3.90.810.10">
    <property type="entry name" value="CRIB domain"/>
    <property type="match status" value="1"/>
</dbReference>
<dbReference type="PANTHER" id="PTHR23177:SF33">
    <property type="entry name" value="OS01G0967200 PROTEIN"/>
    <property type="match status" value="1"/>
</dbReference>
<evidence type="ECO:0000259" key="3">
    <source>
        <dbReference type="PROSITE" id="PS50108"/>
    </source>
</evidence>
<feature type="domain" description="Rho-GAP" evidence="4">
    <location>
        <begin position="85"/>
        <end position="267"/>
    </location>
</feature>
<dbReference type="Gramene" id="EES04287">
    <property type="protein sequence ID" value="EES04287"/>
    <property type="gene ID" value="SORBI_3003G441000"/>
</dbReference>